<comment type="cofactor">
    <cofactor evidence="1 10">
        <name>heme</name>
        <dbReference type="ChEBI" id="CHEBI:30413"/>
    </cofactor>
</comment>
<proteinExistence type="inferred from homology"/>
<evidence type="ECO:0000313" key="13">
    <source>
        <dbReference type="EMBL" id="WOG88616.1"/>
    </source>
</evidence>
<dbReference type="InterPro" id="IPR001128">
    <property type="entry name" value="Cyt_P450"/>
</dbReference>
<dbReference type="PRINTS" id="PR00463">
    <property type="entry name" value="EP450I"/>
</dbReference>
<sequence length="484" mass="54605">METLVISSFLPYMLSLLIIPISLSLFLILRKPNAEGSNLNVPPGSSGWPLVGESIKFALAGPQEFIKERTKKYSPDVFQTSLLGEKMAVFCGAQGNKFLFTNESKLLTSWWPQSMKKALLFPEFVEASLKEVSALKRSFMHDILKPEALKQYIPVMDLMARDHVDSEWAGTEVVKVFPMSKKYTFDLACRLFMSIVDAEHVTRLAKHFTLVTSGMFSVPIDLPGTAYNGAIKGGRLVRKELMKIITARKREMLENESEATARDLLSRMLLVTDENGECMSEMEISNNIIGLLVASYETTSTAVTFVLKYLAELPHIYNKVYEEQMEIAKTKAAGELLTWEDVQKMKYSWNVACESLRLAPPGQGAFREAVTDFTFAGYTIPKGWKTFWMVHTTHKNPKYFADPETFDPSRFQGSGPAPYTFVPFGGGPRMCPGKEYARLEILVFIYNVVTRFKLEKLNPQEKIVFHASPVPMEGLPVRLIPHQT</sequence>
<dbReference type="Pfam" id="PF00067">
    <property type="entry name" value="p450"/>
    <property type="match status" value="1"/>
</dbReference>
<dbReference type="GO" id="GO:0005506">
    <property type="term" value="F:iron ion binding"/>
    <property type="evidence" value="ECO:0007669"/>
    <property type="project" value="InterPro"/>
</dbReference>
<dbReference type="InterPro" id="IPR017972">
    <property type="entry name" value="Cyt_P450_CS"/>
</dbReference>
<evidence type="ECO:0000256" key="12">
    <source>
        <dbReference type="SAM" id="Phobius"/>
    </source>
</evidence>
<dbReference type="GO" id="GO:0016705">
    <property type="term" value="F:oxidoreductase activity, acting on paired donors, with incorporation or reduction of molecular oxygen"/>
    <property type="evidence" value="ECO:0007669"/>
    <property type="project" value="InterPro"/>
</dbReference>
<dbReference type="KEGG" id="dcr:108208468"/>
<keyword evidence="9 12" id="KW-0472">Membrane</keyword>
<dbReference type="Gene3D" id="1.10.630.10">
    <property type="entry name" value="Cytochrome P450"/>
    <property type="match status" value="1"/>
</dbReference>
<name>A0AAF0WHG1_DAUCS</name>
<feature type="transmembrane region" description="Helical" evidence="12">
    <location>
        <begin position="12"/>
        <end position="29"/>
    </location>
</feature>
<evidence type="ECO:0000256" key="5">
    <source>
        <dbReference type="ARBA" id="ARBA00022723"/>
    </source>
</evidence>
<evidence type="ECO:0000256" key="2">
    <source>
        <dbReference type="ARBA" id="ARBA00004167"/>
    </source>
</evidence>
<dbReference type="GO" id="GO:0020037">
    <property type="term" value="F:heme binding"/>
    <property type="evidence" value="ECO:0007669"/>
    <property type="project" value="InterPro"/>
</dbReference>
<dbReference type="Proteomes" id="UP000077755">
    <property type="component" value="Chromosome 2"/>
</dbReference>
<accession>A0AAF0WHG1</accession>
<dbReference type="SUPFAM" id="SSF48264">
    <property type="entry name" value="Cytochrome P450"/>
    <property type="match status" value="1"/>
</dbReference>
<dbReference type="PRINTS" id="PR00385">
    <property type="entry name" value="P450"/>
</dbReference>
<reference evidence="13" key="2">
    <citation type="submission" date="2022-03" db="EMBL/GenBank/DDBJ databases">
        <title>Draft title - Genomic analysis of global carrot germplasm unveils the trajectory of domestication and the origin of high carotenoid orange carrot.</title>
        <authorList>
            <person name="Iorizzo M."/>
            <person name="Ellison S."/>
            <person name="Senalik D."/>
            <person name="Macko-Podgorni A."/>
            <person name="Grzebelus D."/>
            <person name="Bostan H."/>
            <person name="Rolling W."/>
            <person name="Curaba J."/>
            <person name="Simon P."/>
        </authorList>
    </citation>
    <scope>NUCLEOTIDE SEQUENCE</scope>
    <source>
        <tissue evidence="13">Leaf</tissue>
    </source>
</reference>
<evidence type="ECO:0000256" key="4">
    <source>
        <dbReference type="ARBA" id="ARBA00022692"/>
    </source>
</evidence>
<keyword evidence="10 11" id="KW-0349">Heme</keyword>
<evidence type="ECO:0000256" key="9">
    <source>
        <dbReference type="ARBA" id="ARBA00023136"/>
    </source>
</evidence>
<comment type="similarity">
    <text evidence="3 11">Belongs to the cytochrome P450 family.</text>
</comment>
<keyword evidence="6 12" id="KW-1133">Transmembrane helix</keyword>
<dbReference type="GO" id="GO:0016020">
    <property type="term" value="C:membrane"/>
    <property type="evidence" value="ECO:0007669"/>
    <property type="project" value="UniProtKB-SubCell"/>
</dbReference>
<dbReference type="GO" id="GO:0016125">
    <property type="term" value="P:sterol metabolic process"/>
    <property type="evidence" value="ECO:0007669"/>
    <property type="project" value="TreeGrafter"/>
</dbReference>
<keyword evidence="7 11" id="KW-0560">Oxidoreductase</keyword>
<dbReference type="FunFam" id="1.10.630.10:FF:000022">
    <property type="entry name" value="Taxadiene 5-alpha hydroxylase"/>
    <property type="match status" value="1"/>
</dbReference>
<dbReference type="PANTHER" id="PTHR24286">
    <property type="entry name" value="CYTOCHROME P450 26"/>
    <property type="match status" value="1"/>
</dbReference>
<keyword evidence="8 10" id="KW-0408">Iron</keyword>
<evidence type="ECO:0000256" key="8">
    <source>
        <dbReference type="ARBA" id="ARBA00023004"/>
    </source>
</evidence>
<evidence type="ECO:0008006" key="15">
    <source>
        <dbReference type="Google" id="ProtNLM"/>
    </source>
</evidence>
<dbReference type="PROSITE" id="PS00086">
    <property type="entry name" value="CYTOCHROME_P450"/>
    <property type="match status" value="1"/>
</dbReference>
<reference evidence="13" key="1">
    <citation type="journal article" date="2016" name="Nat. Genet.">
        <title>A high-quality carrot genome assembly provides new insights into carotenoid accumulation and asterid genome evolution.</title>
        <authorList>
            <person name="Iorizzo M."/>
            <person name="Ellison S."/>
            <person name="Senalik D."/>
            <person name="Zeng P."/>
            <person name="Satapoomin P."/>
            <person name="Huang J."/>
            <person name="Bowman M."/>
            <person name="Iovene M."/>
            <person name="Sanseverino W."/>
            <person name="Cavagnaro P."/>
            <person name="Yildiz M."/>
            <person name="Macko-Podgorni A."/>
            <person name="Moranska E."/>
            <person name="Grzebelus E."/>
            <person name="Grzebelus D."/>
            <person name="Ashrafi H."/>
            <person name="Zheng Z."/>
            <person name="Cheng S."/>
            <person name="Spooner D."/>
            <person name="Van Deynze A."/>
            <person name="Simon P."/>
        </authorList>
    </citation>
    <scope>NUCLEOTIDE SEQUENCE</scope>
    <source>
        <tissue evidence="13">Leaf</tissue>
    </source>
</reference>
<keyword evidence="4 12" id="KW-0812">Transmembrane</keyword>
<keyword evidence="5 10" id="KW-0479">Metal-binding</keyword>
<dbReference type="AlphaFoldDB" id="A0AAF0WHG1"/>
<dbReference type="CDD" id="cd11043">
    <property type="entry name" value="CYP90-like"/>
    <property type="match status" value="1"/>
</dbReference>
<dbReference type="InterPro" id="IPR036396">
    <property type="entry name" value="Cyt_P450_sf"/>
</dbReference>
<dbReference type="InterPro" id="IPR002401">
    <property type="entry name" value="Cyt_P450_E_grp-I"/>
</dbReference>
<protein>
    <recommendedName>
        <fullName evidence="15">Beta-amyrin 28-oxidase</fullName>
    </recommendedName>
</protein>
<evidence type="ECO:0000256" key="3">
    <source>
        <dbReference type="ARBA" id="ARBA00010617"/>
    </source>
</evidence>
<dbReference type="PANTHER" id="PTHR24286:SF53">
    <property type="entry name" value="BETA-AMYRIN 28-OXIDASE-LIKE"/>
    <property type="match status" value="1"/>
</dbReference>
<evidence type="ECO:0000256" key="6">
    <source>
        <dbReference type="ARBA" id="ARBA00022989"/>
    </source>
</evidence>
<keyword evidence="14" id="KW-1185">Reference proteome</keyword>
<dbReference type="GO" id="GO:0004497">
    <property type="term" value="F:monooxygenase activity"/>
    <property type="evidence" value="ECO:0007669"/>
    <property type="project" value="UniProtKB-KW"/>
</dbReference>
<feature type="binding site" description="axial binding residue" evidence="10">
    <location>
        <position position="431"/>
    </location>
    <ligand>
        <name>heme</name>
        <dbReference type="ChEBI" id="CHEBI:30413"/>
    </ligand>
    <ligandPart>
        <name>Fe</name>
        <dbReference type="ChEBI" id="CHEBI:18248"/>
    </ligandPart>
</feature>
<keyword evidence="11" id="KW-0503">Monooxygenase</keyword>
<evidence type="ECO:0000256" key="7">
    <source>
        <dbReference type="ARBA" id="ARBA00023002"/>
    </source>
</evidence>
<evidence type="ECO:0000256" key="1">
    <source>
        <dbReference type="ARBA" id="ARBA00001971"/>
    </source>
</evidence>
<dbReference type="EMBL" id="CP093344">
    <property type="protein sequence ID" value="WOG88616.1"/>
    <property type="molecule type" value="Genomic_DNA"/>
</dbReference>
<evidence type="ECO:0000256" key="10">
    <source>
        <dbReference type="PIRSR" id="PIRSR602401-1"/>
    </source>
</evidence>
<evidence type="ECO:0000313" key="14">
    <source>
        <dbReference type="Proteomes" id="UP000077755"/>
    </source>
</evidence>
<gene>
    <name evidence="13" type="ORF">DCAR_0207851</name>
</gene>
<comment type="subcellular location">
    <subcellularLocation>
        <location evidence="2">Membrane</location>
        <topology evidence="2">Single-pass membrane protein</topology>
    </subcellularLocation>
</comment>
<organism evidence="13 14">
    <name type="scientific">Daucus carota subsp. sativus</name>
    <name type="common">Carrot</name>
    <dbReference type="NCBI Taxonomy" id="79200"/>
    <lineage>
        <taxon>Eukaryota</taxon>
        <taxon>Viridiplantae</taxon>
        <taxon>Streptophyta</taxon>
        <taxon>Embryophyta</taxon>
        <taxon>Tracheophyta</taxon>
        <taxon>Spermatophyta</taxon>
        <taxon>Magnoliopsida</taxon>
        <taxon>eudicotyledons</taxon>
        <taxon>Gunneridae</taxon>
        <taxon>Pentapetalae</taxon>
        <taxon>asterids</taxon>
        <taxon>campanulids</taxon>
        <taxon>Apiales</taxon>
        <taxon>Apiaceae</taxon>
        <taxon>Apioideae</taxon>
        <taxon>Scandiceae</taxon>
        <taxon>Daucinae</taxon>
        <taxon>Daucus</taxon>
        <taxon>Daucus sect. Daucus</taxon>
    </lineage>
</organism>
<evidence type="ECO:0000256" key="11">
    <source>
        <dbReference type="RuleBase" id="RU000461"/>
    </source>
</evidence>